<dbReference type="AlphaFoldDB" id="A0A2T4PY12"/>
<feature type="transmembrane region" description="Helical" evidence="5">
    <location>
        <begin position="284"/>
        <end position="302"/>
    </location>
</feature>
<evidence type="ECO:0000313" key="7">
    <source>
        <dbReference type="EMBL" id="PTI49817.1"/>
    </source>
</evidence>
<feature type="transmembrane region" description="Helical" evidence="5">
    <location>
        <begin position="314"/>
        <end position="335"/>
    </location>
</feature>
<evidence type="ECO:0000313" key="8">
    <source>
        <dbReference type="Proteomes" id="UP000240717"/>
    </source>
</evidence>
<dbReference type="EMBL" id="PZEV01000048">
    <property type="protein sequence ID" value="PTI49817.1"/>
    <property type="molecule type" value="Genomic_DNA"/>
</dbReference>
<evidence type="ECO:0000256" key="1">
    <source>
        <dbReference type="ARBA" id="ARBA00004141"/>
    </source>
</evidence>
<name>A0A2T4PY12_STAWA</name>
<evidence type="ECO:0000259" key="6">
    <source>
        <dbReference type="Pfam" id="PF12698"/>
    </source>
</evidence>
<keyword evidence="3 5" id="KW-1133">Transmembrane helix</keyword>
<reference evidence="7 8" key="1">
    <citation type="journal article" date="2016" name="Front. Microbiol.">
        <title>Comprehensive Phylogenetic Analysis of Bovine Non-aureus Staphylococci Species Based on Whole-Genome Sequencing.</title>
        <authorList>
            <person name="Naushad S."/>
            <person name="Barkema H.W."/>
            <person name="Luby C."/>
            <person name="Condas L.A."/>
            <person name="Nobrega D.B."/>
            <person name="Carson D.A."/>
            <person name="De Buck J."/>
        </authorList>
    </citation>
    <scope>NUCLEOTIDE SEQUENCE [LARGE SCALE GENOMIC DNA]</scope>
    <source>
        <strain evidence="7 8">SNUC 2993</strain>
    </source>
</reference>
<organism evidence="7 8">
    <name type="scientific">Staphylococcus warneri</name>
    <dbReference type="NCBI Taxonomy" id="1292"/>
    <lineage>
        <taxon>Bacteria</taxon>
        <taxon>Bacillati</taxon>
        <taxon>Bacillota</taxon>
        <taxon>Bacilli</taxon>
        <taxon>Bacillales</taxon>
        <taxon>Staphylococcaceae</taxon>
        <taxon>Staphylococcus</taxon>
    </lineage>
</organism>
<dbReference type="GO" id="GO:0140359">
    <property type="term" value="F:ABC-type transporter activity"/>
    <property type="evidence" value="ECO:0007669"/>
    <property type="project" value="InterPro"/>
</dbReference>
<evidence type="ECO:0000256" key="4">
    <source>
        <dbReference type="ARBA" id="ARBA00023136"/>
    </source>
</evidence>
<comment type="caution">
    <text evidence="7">The sequence shown here is derived from an EMBL/GenBank/DDBJ whole genome shotgun (WGS) entry which is preliminary data.</text>
</comment>
<dbReference type="Pfam" id="PF12698">
    <property type="entry name" value="ABC2_membrane_3"/>
    <property type="match status" value="1"/>
</dbReference>
<evidence type="ECO:0000256" key="2">
    <source>
        <dbReference type="ARBA" id="ARBA00022692"/>
    </source>
</evidence>
<sequence>MKILKLFHIYHSFLLKKWYLFLYLFLMIMALITTLTILQQLNQDQSSFKIGIVDKDHSKETQLILGSVGKGSHLGKNVSLKKHDEHQAHQLLQQQKLQGYFVFDKGMTKAFYKSGSLPISVYTYDKQSTKSVVINQLTHSVYDRLMLSMGGILSFTHLADKPSDNETLMTMTDMLFTGLNRTGAFDYEPINIYDTGSYYVVTGYLLSIYILCLSLYTVLKMNQESALKERLQMFHFSYEKLTLVRGFIAWFYTLLWSAIGFIWIRHALDSPFRNYNWPTVTSELLYFVTMMILCLIIIDLLAKSWLNLILKVGLSIIIIGFSGITVPTIFFQHIFNNMIVSQPFSLVTNQMLEITLNNYILDTHPAFYSSLVVLIVMLILVLVWRYRR</sequence>
<feature type="transmembrane region" description="Helical" evidence="5">
    <location>
        <begin position="20"/>
        <end position="38"/>
    </location>
</feature>
<keyword evidence="4 5" id="KW-0472">Membrane</keyword>
<dbReference type="Proteomes" id="UP000240717">
    <property type="component" value="Unassembled WGS sequence"/>
</dbReference>
<dbReference type="InterPro" id="IPR013525">
    <property type="entry name" value="ABC2_TM"/>
</dbReference>
<gene>
    <name evidence="7" type="ORF">BU085_11110</name>
</gene>
<proteinExistence type="predicted"/>
<evidence type="ECO:0000256" key="5">
    <source>
        <dbReference type="SAM" id="Phobius"/>
    </source>
</evidence>
<feature type="transmembrane region" description="Helical" evidence="5">
    <location>
        <begin position="240"/>
        <end position="264"/>
    </location>
</feature>
<accession>A0A2T4PY12</accession>
<dbReference type="RefSeq" id="WP_107552972.1">
    <property type="nucleotide sequence ID" value="NZ_PZEV01000048.1"/>
</dbReference>
<evidence type="ECO:0000256" key="3">
    <source>
        <dbReference type="ARBA" id="ARBA00022989"/>
    </source>
</evidence>
<feature type="domain" description="ABC-2 type transporter transmembrane" evidence="6">
    <location>
        <begin position="17"/>
        <end position="382"/>
    </location>
</feature>
<dbReference type="Gene3D" id="3.40.1710.10">
    <property type="entry name" value="abc type-2 transporter like domain"/>
    <property type="match status" value="1"/>
</dbReference>
<dbReference type="GO" id="GO:0016020">
    <property type="term" value="C:membrane"/>
    <property type="evidence" value="ECO:0007669"/>
    <property type="project" value="UniProtKB-SubCell"/>
</dbReference>
<feature type="transmembrane region" description="Helical" evidence="5">
    <location>
        <begin position="198"/>
        <end position="219"/>
    </location>
</feature>
<keyword evidence="2 5" id="KW-0812">Transmembrane</keyword>
<feature type="transmembrane region" description="Helical" evidence="5">
    <location>
        <begin position="366"/>
        <end position="384"/>
    </location>
</feature>
<protein>
    <submittedName>
        <fullName evidence="7">ABC transporter permease</fullName>
    </submittedName>
</protein>
<comment type="subcellular location">
    <subcellularLocation>
        <location evidence="1">Membrane</location>
        <topology evidence="1">Multi-pass membrane protein</topology>
    </subcellularLocation>
</comment>
<dbReference type="STRING" id="1194526.A284_00830"/>